<keyword evidence="3" id="KW-1185">Reference proteome</keyword>
<comment type="caution">
    <text evidence="2">The sequence shown here is derived from an EMBL/GenBank/DDBJ whole genome shotgun (WGS) entry which is preliminary data.</text>
</comment>
<evidence type="ECO:0000256" key="1">
    <source>
        <dbReference type="SAM" id="MobiDB-lite"/>
    </source>
</evidence>
<protein>
    <submittedName>
        <fullName evidence="2">Uncharacterized protein</fullName>
    </submittedName>
</protein>
<dbReference type="AlphaFoldDB" id="A0A8H3I1G3"/>
<feature type="compositionally biased region" description="Polar residues" evidence="1">
    <location>
        <begin position="82"/>
        <end position="102"/>
    </location>
</feature>
<feature type="compositionally biased region" description="Basic and acidic residues" evidence="1">
    <location>
        <begin position="302"/>
        <end position="313"/>
    </location>
</feature>
<reference evidence="2" key="1">
    <citation type="submission" date="2021-03" db="EMBL/GenBank/DDBJ databases">
        <authorList>
            <person name="Tagirdzhanova G."/>
        </authorList>
    </citation>
    <scope>NUCLEOTIDE SEQUENCE</scope>
</reference>
<accession>A0A8H3I1G3</accession>
<feature type="region of interest" description="Disordered" evidence="1">
    <location>
        <begin position="180"/>
        <end position="208"/>
    </location>
</feature>
<sequence>MSRAPILRQHQRHPSPLSSPSPSPQQQPRQPQPPQPKRRSMPASSPSNKRQRLLPPIRKEMNEQRSSEETTEPMPLDPMISFSPNHDQQQHPQHTPSEQINGRYQAAPTQQPPIFPYPTTTTPPLQAIPEAFILGSSTPRSAEKSVEERLSPSLVPALLRRPALPPPRLPLDRVAAGGHYVEDSSSAASRQESSSSWEESETPLRQVSGLVPREQSLLGPGRNWKDAWFYNLFCEFKIFAQVVGMRGLVVPLPLTLPSPSPLMGQGREDGEGLEEGEIREGDDENADDMERQGNGAVTNALDSRRELSSGENG</sequence>
<feature type="region of interest" description="Disordered" evidence="1">
    <location>
        <begin position="1"/>
        <end position="124"/>
    </location>
</feature>
<dbReference type="EMBL" id="CAJPDQ010000001">
    <property type="protein sequence ID" value="CAF9903580.1"/>
    <property type="molecule type" value="Genomic_DNA"/>
</dbReference>
<name>A0A8H3I1G3_9LECA</name>
<gene>
    <name evidence="2" type="ORF">GOMPHAMPRED_000398</name>
</gene>
<feature type="compositionally biased region" description="Pro residues" evidence="1">
    <location>
        <begin position="17"/>
        <end position="35"/>
    </location>
</feature>
<feature type="compositionally biased region" description="Acidic residues" evidence="1">
    <location>
        <begin position="271"/>
        <end position="287"/>
    </location>
</feature>
<feature type="compositionally biased region" description="Basic and acidic residues" evidence="1">
    <location>
        <begin position="57"/>
        <end position="68"/>
    </location>
</feature>
<evidence type="ECO:0000313" key="3">
    <source>
        <dbReference type="Proteomes" id="UP000664169"/>
    </source>
</evidence>
<dbReference type="Proteomes" id="UP000664169">
    <property type="component" value="Unassembled WGS sequence"/>
</dbReference>
<evidence type="ECO:0000313" key="2">
    <source>
        <dbReference type="EMBL" id="CAF9903580.1"/>
    </source>
</evidence>
<feature type="region of interest" description="Disordered" evidence="1">
    <location>
        <begin position="256"/>
        <end position="313"/>
    </location>
</feature>
<feature type="compositionally biased region" description="Low complexity" evidence="1">
    <location>
        <begin position="183"/>
        <end position="197"/>
    </location>
</feature>
<proteinExistence type="predicted"/>
<organism evidence="2 3">
    <name type="scientific">Gomphillus americanus</name>
    <dbReference type="NCBI Taxonomy" id="1940652"/>
    <lineage>
        <taxon>Eukaryota</taxon>
        <taxon>Fungi</taxon>
        <taxon>Dikarya</taxon>
        <taxon>Ascomycota</taxon>
        <taxon>Pezizomycotina</taxon>
        <taxon>Lecanoromycetes</taxon>
        <taxon>OSLEUM clade</taxon>
        <taxon>Ostropomycetidae</taxon>
        <taxon>Ostropales</taxon>
        <taxon>Graphidaceae</taxon>
        <taxon>Gomphilloideae</taxon>
        <taxon>Gomphillus</taxon>
    </lineage>
</organism>